<keyword evidence="2" id="KW-1185">Reference proteome</keyword>
<evidence type="ECO:0008006" key="3">
    <source>
        <dbReference type="Google" id="ProtNLM"/>
    </source>
</evidence>
<gene>
    <name evidence="1" type="ORF">WFZ86_06160</name>
</gene>
<dbReference type="Proteomes" id="UP001468798">
    <property type="component" value="Unassembled WGS sequence"/>
</dbReference>
<proteinExistence type="predicted"/>
<reference evidence="1 2" key="1">
    <citation type="submission" date="2024-03" db="EMBL/GenBank/DDBJ databases">
        <title>Two novel species of the genus Flavobacterium exhibiting potentially degradation of complex polysaccharides.</title>
        <authorList>
            <person name="Lian X."/>
        </authorList>
    </citation>
    <scope>NUCLEOTIDE SEQUENCE [LARGE SCALE GENOMIC DNA]</scope>
    <source>
        <strain evidence="1 2">N6</strain>
    </source>
</reference>
<dbReference type="EMBL" id="JBCGDP010000004">
    <property type="protein sequence ID" value="MEM0576075.1"/>
    <property type="molecule type" value="Genomic_DNA"/>
</dbReference>
<evidence type="ECO:0000313" key="2">
    <source>
        <dbReference type="Proteomes" id="UP001468798"/>
    </source>
</evidence>
<dbReference type="RefSeq" id="WP_342691124.1">
    <property type="nucleotide sequence ID" value="NZ_JBCGDP010000004.1"/>
</dbReference>
<organism evidence="1 2">
    <name type="scientific">Flavobacterium polysaccharolyticum</name>
    <dbReference type="NCBI Taxonomy" id="3133148"/>
    <lineage>
        <taxon>Bacteria</taxon>
        <taxon>Pseudomonadati</taxon>
        <taxon>Bacteroidota</taxon>
        <taxon>Flavobacteriia</taxon>
        <taxon>Flavobacteriales</taxon>
        <taxon>Flavobacteriaceae</taxon>
        <taxon>Flavobacterium</taxon>
    </lineage>
</organism>
<evidence type="ECO:0000313" key="1">
    <source>
        <dbReference type="EMBL" id="MEM0576075.1"/>
    </source>
</evidence>
<accession>A0ABU9NL92</accession>
<comment type="caution">
    <text evidence="1">The sequence shown here is derived from an EMBL/GenBank/DDBJ whole genome shotgun (WGS) entry which is preliminary data.</text>
</comment>
<sequence length="74" mass="8245">MLRNILKLNGIQEISKEEQKSINGGYIHDMGRYSSCSYHVLRMTESQCLSDLSLYPIYLGGSKCSLLGTGPCNE</sequence>
<name>A0ABU9NL92_9FLAO</name>
<protein>
    <recommendedName>
        <fullName evidence="3">Bacteriocin</fullName>
    </recommendedName>
</protein>